<dbReference type="PANTHER" id="PTHR43570">
    <property type="entry name" value="ALDEHYDE DEHYDROGENASE"/>
    <property type="match status" value="1"/>
</dbReference>
<dbReference type="InterPro" id="IPR016163">
    <property type="entry name" value="Ald_DH_C"/>
</dbReference>
<dbReference type="AlphaFoldDB" id="W2S5E6"/>
<dbReference type="FunFam" id="3.40.605.10:FF:000004">
    <property type="entry name" value="Aldehyde dehydrogenase"/>
    <property type="match status" value="1"/>
</dbReference>
<evidence type="ECO:0000313" key="8">
    <source>
        <dbReference type="Proteomes" id="UP000030752"/>
    </source>
</evidence>
<feature type="active site" evidence="5">
    <location>
        <position position="246"/>
    </location>
</feature>
<dbReference type="RefSeq" id="XP_008714910.1">
    <property type="nucleotide sequence ID" value="XM_008716688.1"/>
</dbReference>
<proteinExistence type="inferred from homology"/>
<feature type="domain" description="Aldehyde dehydrogenase" evidence="6">
    <location>
        <begin position="12"/>
        <end position="427"/>
    </location>
</feature>
<protein>
    <recommendedName>
        <fullName evidence="4">Aldehyde dehydrogenase</fullName>
    </recommendedName>
</protein>
<keyword evidence="8" id="KW-1185">Reference proteome</keyword>
<dbReference type="GO" id="GO:0006081">
    <property type="term" value="P:aldehyde metabolic process"/>
    <property type="evidence" value="ECO:0007669"/>
    <property type="project" value="InterPro"/>
</dbReference>
<dbReference type="HOGENOM" id="CLU_005391_3_1_1"/>
<dbReference type="Gene3D" id="3.40.309.10">
    <property type="entry name" value="Aldehyde Dehydrogenase, Chain A, domain 2"/>
    <property type="match status" value="1"/>
</dbReference>
<evidence type="ECO:0000259" key="6">
    <source>
        <dbReference type="Pfam" id="PF00171"/>
    </source>
</evidence>
<accession>W2S5E6</accession>
<evidence type="ECO:0000256" key="1">
    <source>
        <dbReference type="ARBA" id="ARBA00009986"/>
    </source>
</evidence>
<dbReference type="GO" id="GO:0016117">
    <property type="term" value="P:carotenoid biosynthetic process"/>
    <property type="evidence" value="ECO:0007669"/>
    <property type="project" value="UniProtKB-KW"/>
</dbReference>
<dbReference type="PANTHER" id="PTHR43570:SF16">
    <property type="entry name" value="ALDEHYDE DEHYDROGENASE TYPE III, ISOFORM Q"/>
    <property type="match status" value="1"/>
</dbReference>
<dbReference type="Proteomes" id="UP000030752">
    <property type="component" value="Unassembled WGS sequence"/>
</dbReference>
<dbReference type="GeneID" id="19969671"/>
<dbReference type="InterPro" id="IPR015590">
    <property type="entry name" value="Aldehyde_DH_dom"/>
</dbReference>
<comment type="similarity">
    <text evidence="1 4">Belongs to the aldehyde dehydrogenase family.</text>
</comment>
<name>W2S5E6_CYPE1</name>
<dbReference type="Pfam" id="PF00171">
    <property type="entry name" value="Aldedh"/>
    <property type="match status" value="1"/>
</dbReference>
<dbReference type="InterPro" id="IPR016161">
    <property type="entry name" value="Ald_DH/histidinol_DH"/>
</dbReference>
<dbReference type="PROSITE" id="PS00070">
    <property type="entry name" value="ALDEHYDE_DEHYDR_CYS"/>
    <property type="match status" value="1"/>
</dbReference>
<sequence>MASYDSEYDTLRATFASQRTKSIKWRKWQLKQFWWMLEDNEQRWLDALTTDLGRHPFESATFEIQSYKRDVLRALENVEKWAAGSAPDGAGLFFGKIGQAWLRKEPLGVALIIGAFNFPLATLVNPAIGAVAAGNCVVLKPSELCKATQDLLIELAPKYLDNSAIKVITGGADEVGKLLGYKWDTIFYTGGSKVARIIASAAAKNLTPVTLELGGQDPVIVGKSANVDLAAKRIANAKFVNAGQVCVNANHIFADPAIHDQLVERLIYWNKEFTKTDGSLASIVNERHFDRISNLLKGTKGDVVYSGTSDRTKRYIHPTVVKNVQLNDSLMSEELFGPIAPVLSSTVDDAISVVNSMPHALALYIFSNDKAEIDKILDATNSGGVTINDVMIHVAVPGAPFGGVGESGNGAQGGKYTFDAFSHTRTVLSMPGWMEKVLSFRYPPFDLSKMGMAKVKGGSLIGKRGQTMEEQTVGGGFSATGVIGKALLVTAVLVGLDRASGGRMLITKTLGDVLQRVRR</sequence>
<dbReference type="InterPro" id="IPR016160">
    <property type="entry name" value="Ald_DH_CS_CYS"/>
</dbReference>
<evidence type="ECO:0000256" key="5">
    <source>
        <dbReference type="PIRSR" id="PIRSR036492-1"/>
    </source>
</evidence>
<dbReference type="EMBL" id="KB822718">
    <property type="protein sequence ID" value="ETN43174.1"/>
    <property type="molecule type" value="Genomic_DNA"/>
</dbReference>
<dbReference type="STRING" id="1220924.W2S5E6"/>
<dbReference type="Gene3D" id="3.40.605.10">
    <property type="entry name" value="Aldehyde Dehydrogenase, Chain A, domain 1"/>
    <property type="match status" value="1"/>
</dbReference>
<evidence type="ECO:0000256" key="4">
    <source>
        <dbReference type="PIRNR" id="PIRNR036492"/>
    </source>
</evidence>
<dbReference type="InterPro" id="IPR012394">
    <property type="entry name" value="Aldehyde_DH_NAD(P)"/>
</dbReference>
<reference evidence="7 8" key="1">
    <citation type="submission" date="2013-03" db="EMBL/GenBank/DDBJ databases">
        <title>The Genome Sequence of Phialophora europaea CBS 101466.</title>
        <authorList>
            <consortium name="The Broad Institute Genomics Platform"/>
            <person name="Cuomo C."/>
            <person name="de Hoog S."/>
            <person name="Gorbushina A."/>
            <person name="Walker B."/>
            <person name="Young S.K."/>
            <person name="Zeng Q."/>
            <person name="Gargeya S."/>
            <person name="Fitzgerald M."/>
            <person name="Haas B."/>
            <person name="Abouelleil A."/>
            <person name="Allen A.W."/>
            <person name="Alvarado L."/>
            <person name="Arachchi H.M."/>
            <person name="Berlin A.M."/>
            <person name="Chapman S.B."/>
            <person name="Gainer-Dewar J."/>
            <person name="Goldberg J."/>
            <person name="Griggs A."/>
            <person name="Gujja S."/>
            <person name="Hansen M."/>
            <person name="Howarth C."/>
            <person name="Imamovic A."/>
            <person name="Ireland A."/>
            <person name="Larimer J."/>
            <person name="McCowan C."/>
            <person name="Murphy C."/>
            <person name="Pearson M."/>
            <person name="Poon T.W."/>
            <person name="Priest M."/>
            <person name="Roberts A."/>
            <person name="Saif S."/>
            <person name="Shea T."/>
            <person name="Sisk P."/>
            <person name="Sykes S."/>
            <person name="Wortman J."/>
            <person name="Nusbaum C."/>
            <person name="Birren B."/>
        </authorList>
    </citation>
    <scope>NUCLEOTIDE SEQUENCE [LARGE SCALE GENOMIC DNA]</scope>
    <source>
        <strain evidence="7 8">CBS 101466</strain>
    </source>
</reference>
<dbReference type="eggNOG" id="KOG2456">
    <property type="taxonomic scope" value="Eukaryota"/>
</dbReference>
<dbReference type="GO" id="GO:0005737">
    <property type="term" value="C:cytoplasm"/>
    <property type="evidence" value="ECO:0007669"/>
    <property type="project" value="TreeGrafter"/>
</dbReference>
<dbReference type="GO" id="GO:0004029">
    <property type="term" value="F:aldehyde dehydrogenase (NAD+) activity"/>
    <property type="evidence" value="ECO:0007669"/>
    <property type="project" value="TreeGrafter"/>
</dbReference>
<feature type="active site" evidence="5">
    <location>
        <position position="212"/>
    </location>
</feature>
<evidence type="ECO:0000256" key="2">
    <source>
        <dbReference type="ARBA" id="ARBA00022746"/>
    </source>
</evidence>
<dbReference type="InParanoid" id="W2S5E6"/>
<dbReference type="OrthoDB" id="440325at2759"/>
<evidence type="ECO:0000313" key="7">
    <source>
        <dbReference type="EMBL" id="ETN43174.1"/>
    </source>
</evidence>
<dbReference type="VEuPathDB" id="FungiDB:HMPREF1541_02332"/>
<keyword evidence="3 4" id="KW-0560">Oxidoreductase</keyword>
<dbReference type="InterPro" id="IPR016162">
    <property type="entry name" value="Ald_DH_N"/>
</dbReference>
<keyword evidence="2" id="KW-0125">Carotenoid biosynthesis</keyword>
<evidence type="ECO:0000256" key="3">
    <source>
        <dbReference type="ARBA" id="ARBA00023002"/>
    </source>
</evidence>
<organism evidence="7 8">
    <name type="scientific">Cyphellophora europaea (strain CBS 101466)</name>
    <name type="common">Phialophora europaea</name>
    <dbReference type="NCBI Taxonomy" id="1220924"/>
    <lineage>
        <taxon>Eukaryota</taxon>
        <taxon>Fungi</taxon>
        <taxon>Dikarya</taxon>
        <taxon>Ascomycota</taxon>
        <taxon>Pezizomycotina</taxon>
        <taxon>Eurotiomycetes</taxon>
        <taxon>Chaetothyriomycetidae</taxon>
        <taxon>Chaetothyriales</taxon>
        <taxon>Cyphellophoraceae</taxon>
        <taxon>Cyphellophora</taxon>
    </lineage>
</organism>
<gene>
    <name evidence="7" type="ORF">HMPREF1541_02332</name>
</gene>
<dbReference type="PIRSF" id="PIRSF036492">
    <property type="entry name" value="ALDH"/>
    <property type="match status" value="1"/>
</dbReference>
<dbReference type="FunCoup" id="W2S5E6">
    <property type="interactions" value="437"/>
</dbReference>
<dbReference type="SUPFAM" id="SSF53720">
    <property type="entry name" value="ALDH-like"/>
    <property type="match status" value="1"/>
</dbReference>